<dbReference type="Gene3D" id="3.20.20.70">
    <property type="entry name" value="Aldolase class I"/>
    <property type="match status" value="1"/>
</dbReference>
<dbReference type="EMBL" id="BQFW01000002">
    <property type="protein sequence ID" value="GJJ69367.1"/>
    <property type="molecule type" value="Genomic_DNA"/>
</dbReference>
<evidence type="ECO:0000313" key="8">
    <source>
        <dbReference type="Proteomes" id="UP000827284"/>
    </source>
</evidence>
<dbReference type="InterPro" id="IPR044152">
    <property type="entry name" value="YqjM-like"/>
</dbReference>
<evidence type="ECO:0000256" key="2">
    <source>
        <dbReference type="ARBA" id="ARBA00022630"/>
    </source>
</evidence>
<reference evidence="7" key="1">
    <citation type="submission" date="2021-11" db="EMBL/GenBank/DDBJ databases">
        <authorList>
            <person name="Herlambang A."/>
            <person name="Guo Y."/>
            <person name="Takashima Y."/>
            <person name="Nishizawa T."/>
        </authorList>
    </citation>
    <scope>NUCLEOTIDE SEQUENCE</scope>
    <source>
        <strain evidence="7">E1425</strain>
    </source>
</reference>
<evidence type="ECO:0000256" key="5">
    <source>
        <dbReference type="ARBA" id="ARBA00023002"/>
    </source>
</evidence>
<evidence type="ECO:0000256" key="3">
    <source>
        <dbReference type="ARBA" id="ARBA00022643"/>
    </source>
</evidence>
<dbReference type="InterPro" id="IPR013785">
    <property type="entry name" value="Aldolase_TIM"/>
</dbReference>
<comment type="caution">
    <text evidence="7">The sequence shown here is derived from an EMBL/GenBank/DDBJ whole genome shotgun (WGS) entry which is preliminary data.</text>
</comment>
<feature type="domain" description="NADH:flavin oxidoreductase/NADH oxidase N-terminal" evidence="6">
    <location>
        <begin position="61"/>
        <end position="407"/>
    </location>
</feature>
<proteinExistence type="predicted"/>
<dbReference type="GO" id="GO:0003959">
    <property type="term" value="F:NADPH dehydrogenase activity"/>
    <property type="evidence" value="ECO:0007669"/>
    <property type="project" value="InterPro"/>
</dbReference>
<accession>A0A9P3LT21</accession>
<comment type="cofactor">
    <cofactor evidence="1">
        <name>FMN</name>
        <dbReference type="ChEBI" id="CHEBI:58210"/>
    </cofactor>
</comment>
<dbReference type="Proteomes" id="UP000827284">
    <property type="component" value="Unassembled WGS sequence"/>
</dbReference>
<evidence type="ECO:0000256" key="4">
    <source>
        <dbReference type="ARBA" id="ARBA00022857"/>
    </source>
</evidence>
<protein>
    <recommendedName>
        <fullName evidence="6">NADH:flavin oxidoreductase/NADH oxidase N-terminal domain-containing protein</fullName>
    </recommendedName>
</protein>
<evidence type="ECO:0000256" key="1">
    <source>
        <dbReference type="ARBA" id="ARBA00001917"/>
    </source>
</evidence>
<keyword evidence="4" id="KW-0521">NADP</keyword>
<dbReference type="InterPro" id="IPR001155">
    <property type="entry name" value="OxRdtase_FMN_N"/>
</dbReference>
<keyword evidence="2" id="KW-0285">Flavoprotein</keyword>
<dbReference type="AlphaFoldDB" id="A0A9P3LT21"/>
<keyword evidence="3" id="KW-0288">FMN</keyword>
<dbReference type="PANTHER" id="PTHR43303">
    <property type="entry name" value="NADPH DEHYDROGENASE C23G7.10C-RELATED"/>
    <property type="match status" value="1"/>
</dbReference>
<dbReference type="Pfam" id="PF00724">
    <property type="entry name" value="Oxidored_FMN"/>
    <property type="match status" value="1"/>
</dbReference>
<dbReference type="GO" id="GO:0050661">
    <property type="term" value="F:NADP binding"/>
    <property type="evidence" value="ECO:0007669"/>
    <property type="project" value="InterPro"/>
</dbReference>
<evidence type="ECO:0000259" key="6">
    <source>
        <dbReference type="Pfam" id="PF00724"/>
    </source>
</evidence>
<dbReference type="SUPFAM" id="SSF51395">
    <property type="entry name" value="FMN-linked oxidoreductases"/>
    <property type="match status" value="1"/>
</dbReference>
<keyword evidence="5" id="KW-0560">Oxidoreductase</keyword>
<dbReference type="PANTHER" id="PTHR43303:SF4">
    <property type="entry name" value="NADPH DEHYDROGENASE C23G7.10C-RELATED"/>
    <property type="match status" value="1"/>
</dbReference>
<dbReference type="CDD" id="cd02932">
    <property type="entry name" value="OYE_YqiM_FMN"/>
    <property type="match status" value="1"/>
</dbReference>
<reference evidence="7" key="2">
    <citation type="journal article" date="2022" name="Microbiol. Resour. Announc.">
        <title>Whole-Genome Sequence of Entomortierella parvispora E1425, a Mucoromycotan Fungus Associated with Burkholderiaceae-Related Endosymbiotic Bacteria.</title>
        <authorList>
            <person name="Herlambang A."/>
            <person name="Guo Y."/>
            <person name="Takashima Y."/>
            <person name="Narisawa K."/>
            <person name="Ohta H."/>
            <person name="Nishizawa T."/>
        </authorList>
    </citation>
    <scope>NUCLEOTIDE SEQUENCE</scope>
    <source>
        <strain evidence="7">E1425</strain>
    </source>
</reference>
<dbReference type="OrthoDB" id="72788at2759"/>
<dbReference type="GO" id="GO:0010181">
    <property type="term" value="F:FMN binding"/>
    <property type="evidence" value="ECO:0007669"/>
    <property type="project" value="InterPro"/>
</dbReference>
<evidence type="ECO:0000313" key="7">
    <source>
        <dbReference type="EMBL" id="GJJ69367.1"/>
    </source>
</evidence>
<name>A0A9P3LT21_9FUNG</name>
<keyword evidence="8" id="KW-1185">Reference proteome</keyword>
<gene>
    <name evidence="7" type="ORF">EMPS_01713</name>
</gene>
<sequence>MPSFAPIVASALTAVPTDPSSAVAKFEYPQEHYYIDQPEAPGTYLGPIDATLPNSDAIPLVFQPFTVKDLTLPNRIVVAPMCMYSSKDGFFTNFHLVSIGSLAIHGPGLIIQEATAVLPNGRITPGCAGLWEDAQINKLKEIVDFVHVQGGKVGIQLAHAGRKASAKAPYTNHPESAFWRDNVVAPTGGAAFQWDENHVIPRELSVEEIQEIVQAFGSATARAAQAGMDTVEIHGAHGYLIHNFLSPLTNKRTDKYGGSLENRARFLLEVVRAVRENFPAEKPIFLRVSASDLVENVEQLKNEPSWELQQTIQIAQWVRDAGVDVLHVSSGGNTALQSIKAGPLYQVPFAEQIKKAVPGLHVVAVGIITNGVQAEEILTSEKADLVAAGRGFLRHPNFALNAARDLNVKAAFSQQYSRGRTTHS</sequence>
<organism evidence="7 8">
    <name type="scientific">Entomortierella parvispora</name>
    <dbReference type="NCBI Taxonomy" id="205924"/>
    <lineage>
        <taxon>Eukaryota</taxon>
        <taxon>Fungi</taxon>
        <taxon>Fungi incertae sedis</taxon>
        <taxon>Mucoromycota</taxon>
        <taxon>Mortierellomycotina</taxon>
        <taxon>Mortierellomycetes</taxon>
        <taxon>Mortierellales</taxon>
        <taxon>Mortierellaceae</taxon>
        <taxon>Entomortierella</taxon>
    </lineage>
</organism>